<dbReference type="AlphaFoldDB" id="A0A1S0TLW2"/>
<name>A0A1S0TLW2_LOALO</name>
<dbReference type="GeneID" id="9950144"/>
<dbReference type="RefSeq" id="XP_003148240.1">
    <property type="nucleotide sequence ID" value="XM_003148192.1"/>
</dbReference>
<protein>
    <submittedName>
        <fullName evidence="1">Uncharacterized protein</fullName>
    </submittedName>
</protein>
<dbReference type="KEGG" id="loa:LOAG_12680"/>
<organism evidence="1">
    <name type="scientific">Loa loa</name>
    <name type="common">Eye worm</name>
    <name type="synonym">Filaria loa</name>
    <dbReference type="NCBI Taxonomy" id="7209"/>
    <lineage>
        <taxon>Eukaryota</taxon>
        <taxon>Metazoa</taxon>
        <taxon>Ecdysozoa</taxon>
        <taxon>Nematoda</taxon>
        <taxon>Chromadorea</taxon>
        <taxon>Rhabditida</taxon>
        <taxon>Spirurina</taxon>
        <taxon>Spiruromorpha</taxon>
        <taxon>Filarioidea</taxon>
        <taxon>Onchocercidae</taxon>
        <taxon>Loa</taxon>
    </lineage>
</organism>
<dbReference type="EMBL" id="JH712139">
    <property type="protein sequence ID" value="EFO15830.1"/>
    <property type="molecule type" value="Genomic_DNA"/>
</dbReference>
<reference evidence="1" key="1">
    <citation type="submission" date="2012-04" db="EMBL/GenBank/DDBJ databases">
        <title>The Genome Sequence of Loa loa.</title>
        <authorList>
            <consortium name="The Broad Institute Genome Sequencing Platform"/>
            <consortium name="Broad Institute Genome Sequencing Center for Infectious Disease"/>
            <person name="Nutman T.B."/>
            <person name="Fink D.L."/>
            <person name="Russ C."/>
            <person name="Young S."/>
            <person name="Zeng Q."/>
            <person name="Gargeya S."/>
            <person name="Alvarado L."/>
            <person name="Berlin A."/>
            <person name="Chapman S.B."/>
            <person name="Chen Z."/>
            <person name="Freedman E."/>
            <person name="Gellesch M."/>
            <person name="Goldberg J."/>
            <person name="Griggs A."/>
            <person name="Gujja S."/>
            <person name="Heilman E.R."/>
            <person name="Heiman D."/>
            <person name="Howarth C."/>
            <person name="Mehta T."/>
            <person name="Neiman D."/>
            <person name="Pearson M."/>
            <person name="Roberts A."/>
            <person name="Saif S."/>
            <person name="Shea T."/>
            <person name="Shenoy N."/>
            <person name="Sisk P."/>
            <person name="Stolte C."/>
            <person name="Sykes S."/>
            <person name="White J."/>
            <person name="Yandava C."/>
            <person name="Haas B."/>
            <person name="Henn M.R."/>
            <person name="Nusbaum C."/>
            <person name="Birren B."/>
        </authorList>
    </citation>
    <scope>NUCLEOTIDE SEQUENCE [LARGE SCALE GENOMIC DNA]</scope>
</reference>
<dbReference type="InParanoid" id="A0A1S0TLW2"/>
<sequence>MDHFQFLVKNRPKRKEFNCKRYCIAHKKVIFDKTRQESVFDKTRNKKVIFDKITNDIDDHRGLAVSVRDISVDVDRSLLFGLFWSKKRSLRQEKVKSSYINIFFHEKVVLLFI</sequence>
<evidence type="ECO:0000313" key="1">
    <source>
        <dbReference type="EMBL" id="EFO15830.1"/>
    </source>
</evidence>
<dbReference type="CTD" id="9950144"/>
<accession>A0A1S0TLW2</accession>
<gene>
    <name evidence="1" type="ORF">LOAG_12680</name>
</gene>
<proteinExistence type="predicted"/>